<dbReference type="InterPro" id="IPR017941">
    <property type="entry name" value="Rieske_2Fe-2S"/>
</dbReference>
<dbReference type="Gene3D" id="3.90.380.10">
    <property type="entry name" value="Naphthalene 1,2-dioxygenase Alpha Subunit, Chain A, domain 1"/>
    <property type="match status" value="2"/>
</dbReference>
<keyword evidence="4" id="KW-0560">Oxidoreductase</keyword>
<comment type="similarity">
    <text evidence="1">Belongs to the bacterial ring-hydroxylating dioxygenase alpha subunit family.</text>
</comment>
<dbReference type="Pfam" id="PF00848">
    <property type="entry name" value="Ring_hydroxyl_A"/>
    <property type="match status" value="1"/>
</dbReference>
<dbReference type="InterPro" id="IPR001663">
    <property type="entry name" value="Rng_hydr_dOase-A"/>
</dbReference>
<keyword evidence="2" id="KW-0001">2Fe-2S</keyword>
<keyword evidence="5" id="KW-0408">Iron</keyword>
<dbReference type="GO" id="GO:0016705">
    <property type="term" value="F:oxidoreductase activity, acting on paired donors, with incorporation or reduction of molecular oxygen"/>
    <property type="evidence" value="ECO:0007669"/>
    <property type="project" value="UniProtKB-ARBA"/>
</dbReference>
<dbReference type="SUPFAM" id="SSF55961">
    <property type="entry name" value="Bet v1-like"/>
    <property type="match status" value="1"/>
</dbReference>
<evidence type="ECO:0000256" key="1">
    <source>
        <dbReference type="ARBA" id="ARBA00008751"/>
    </source>
</evidence>
<dbReference type="GO" id="GO:0051537">
    <property type="term" value="F:2 iron, 2 sulfur cluster binding"/>
    <property type="evidence" value="ECO:0007669"/>
    <property type="project" value="UniProtKB-KW"/>
</dbReference>
<dbReference type="EMBL" id="CP059165">
    <property type="protein sequence ID" value="QLL06174.1"/>
    <property type="molecule type" value="Genomic_DNA"/>
</dbReference>
<dbReference type="GO" id="GO:0004497">
    <property type="term" value="F:monooxygenase activity"/>
    <property type="evidence" value="ECO:0007669"/>
    <property type="project" value="UniProtKB-ARBA"/>
</dbReference>
<evidence type="ECO:0000256" key="6">
    <source>
        <dbReference type="ARBA" id="ARBA00023014"/>
    </source>
</evidence>
<organism evidence="8 9">
    <name type="scientific">Mycobacterium vicinigordonae</name>
    <dbReference type="NCBI Taxonomy" id="1719132"/>
    <lineage>
        <taxon>Bacteria</taxon>
        <taxon>Bacillati</taxon>
        <taxon>Actinomycetota</taxon>
        <taxon>Actinomycetes</taxon>
        <taxon>Mycobacteriales</taxon>
        <taxon>Mycobacteriaceae</taxon>
        <taxon>Mycobacterium</taxon>
    </lineage>
</organism>
<reference evidence="8" key="2">
    <citation type="submission" date="2020-07" db="EMBL/GenBank/DDBJ databases">
        <authorList>
            <person name="Yu X."/>
        </authorList>
    </citation>
    <scope>NUCLEOTIDE SEQUENCE [LARGE SCALE GENOMIC DNA]</scope>
    <source>
        <strain evidence="8">24T</strain>
    </source>
</reference>
<dbReference type="CDD" id="cd00680">
    <property type="entry name" value="RHO_alpha_C"/>
    <property type="match status" value="1"/>
</dbReference>
<dbReference type="SUPFAM" id="SSF50022">
    <property type="entry name" value="ISP domain"/>
    <property type="match status" value="1"/>
</dbReference>
<dbReference type="InterPro" id="IPR036922">
    <property type="entry name" value="Rieske_2Fe-2S_sf"/>
</dbReference>
<reference evidence="8" key="1">
    <citation type="submission" date="2020-07" db="EMBL/GenBank/DDBJ databases">
        <title>Description of Mycobacterium gordonae subsp. intergordonae subsp.nov. and Mycobacterium gordonae subsp. gordonae subsp. nov.</title>
        <authorList>
            <person name="Huang H."/>
        </authorList>
    </citation>
    <scope>NUCLEOTIDE SEQUENCE [LARGE SCALE GENOMIC DNA]</scope>
    <source>
        <strain evidence="8">24T</strain>
    </source>
</reference>
<dbReference type="AlphaFoldDB" id="A0A7D6HZ38"/>
<keyword evidence="3" id="KW-0479">Metal-binding</keyword>
<dbReference type="PANTHER" id="PTHR43756">
    <property type="entry name" value="CHOLINE MONOOXYGENASE, CHLOROPLASTIC"/>
    <property type="match status" value="1"/>
</dbReference>
<dbReference type="GO" id="GO:0005506">
    <property type="term" value="F:iron ion binding"/>
    <property type="evidence" value="ECO:0007669"/>
    <property type="project" value="InterPro"/>
</dbReference>
<evidence type="ECO:0000313" key="8">
    <source>
        <dbReference type="EMBL" id="QLL06174.1"/>
    </source>
</evidence>
<dbReference type="Pfam" id="PF00355">
    <property type="entry name" value="Rieske"/>
    <property type="match status" value="1"/>
</dbReference>
<proteinExistence type="inferred from homology"/>
<dbReference type="CDD" id="cd03469">
    <property type="entry name" value="Rieske_RO_Alpha_N"/>
    <property type="match status" value="1"/>
</dbReference>
<evidence type="ECO:0000256" key="5">
    <source>
        <dbReference type="ARBA" id="ARBA00023004"/>
    </source>
</evidence>
<dbReference type="Proteomes" id="UP000510682">
    <property type="component" value="Chromosome"/>
</dbReference>
<evidence type="ECO:0000256" key="4">
    <source>
        <dbReference type="ARBA" id="ARBA00023002"/>
    </source>
</evidence>
<protein>
    <submittedName>
        <fullName evidence="8">Aromatic ring-hydroxylating dioxygenase subunit alpha</fullName>
    </submittedName>
</protein>
<dbReference type="InterPro" id="IPR015879">
    <property type="entry name" value="Ring_hydroxy_dOase_asu_C_dom"/>
</dbReference>
<keyword evidence="8" id="KW-0223">Dioxygenase</keyword>
<evidence type="ECO:0000259" key="7">
    <source>
        <dbReference type="PROSITE" id="PS51296"/>
    </source>
</evidence>
<dbReference type="RefSeq" id="WP_180914756.1">
    <property type="nucleotide sequence ID" value="NZ_CP059165.1"/>
</dbReference>
<feature type="domain" description="Rieske" evidence="7">
    <location>
        <begin position="55"/>
        <end position="168"/>
    </location>
</feature>
<evidence type="ECO:0000313" key="9">
    <source>
        <dbReference type="Proteomes" id="UP000510682"/>
    </source>
</evidence>
<name>A0A7D6HZ38_9MYCO</name>
<dbReference type="PRINTS" id="PR00090">
    <property type="entry name" value="RNGDIOXGNASE"/>
</dbReference>
<dbReference type="KEGG" id="mgor:H0P51_20720"/>
<sequence>MQIKRSVALAERTEEECQRDTFPADFPNPIDVPAARYTDPEFLALEREYVLERSWLFVAHSRQLPEPGDFLMLDALDKLGHPIFLVRGRDGVIRAFYNSCRHRGGPLVDQPSGSTGRTLVCKYHAWSYDLTGKLLGFPEAKNFPRGAKTTCPPLPQVDCDTWGSLVFVKLHPGGPGLREYLEPVATELDGLLGEHASEVHLVDRKELDVACNWKLPGDGNIETYHVPFVHRDSAALLLDETRTGQWLLPNGHSRMLIRFRQPWPADFPIPHFSGDTSVAELGIYSFHVFPNLSIVLGGPATAFLITALPDGTDSCHFVTHFLSPVARSEQTAGLIDAMTANNWAVLLEDLGCMTAAQKSMRCGAADLLRLQYQERRIRYVHEQIDRCIGVERIPEKLCTPALLDRYVEQR</sequence>
<keyword evidence="6" id="KW-0411">Iron-sulfur</keyword>
<evidence type="ECO:0000256" key="2">
    <source>
        <dbReference type="ARBA" id="ARBA00022714"/>
    </source>
</evidence>
<dbReference type="GO" id="GO:0051213">
    <property type="term" value="F:dioxygenase activity"/>
    <property type="evidence" value="ECO:0007669"/>
    <property type="project" value="UniProtKB-KW"/>
</dbReference>
<evidence type="ECO:0000256" key="3">
    <source>
        <dbReference type="ARBA" id="ARBA00022723"/>
    </source>
</evidence>
<dbReference type="PANTHER" id="PTHR43756:SF1">
    <property type="entry name" value="3-PHENYLPROPIONATE_CINNAMIC ACID DIOXYGENASE SUBUNIT ALPHA"/>
    <property type="match status" value="1"/>
</dbReference>
<dbReference type="PROSITE" id="PS51296">
    <property type="entry name" value="RIESKE"/>
    <property type="match status" value="1"/>
</dbReference>
<keyword evidence="9" id="KW-1185">Reference proteome</keyword>
<accession>A0A7D6HZ38</accession>
<dbReference type="Gene3D" id="2.102.10.10">
    <property type="entry name" value="Rieske [2Fe-2S] iron-sulphur domain"/>
    <property type="match status" value="1"/>
</dbReference>
<gene>
    <name evidence="8" type="ORF">H0P51_20720</name>
</gene>